<name>A0A8H7SFB4_9FUNG</name>
<dbReference type="OrthoDB" id="273230at2759"/>
<evidence type="ECO:0000313" key="2">
    <source>
        <dbReference type="EMBL" id="KAG2228071.1"/>
    </source>
</evidence>
<dbReference type="EMBL" id="JAEPRB010000002">
    <property type="protein sequence ID" value="KAG2228071.1"/>
    <property type="molecule type" value="Genomic_DNA"/>
</dbReference>
<comment type="caution">
    <text evidence="2">The sequence shown here is derived from an EMBL/GenBank/DDBJ whole genome shotgun (WGS) entry which is preliminary data.</text>
</comment>
<evidence type="ECO:0000313" key="3">
    <source>
        <dbReference type="Proteomes" id="UP000646827"/>
    </source>
</evidence>
<dbReference type="AlphaFoldDB" id="A0A8H7SFB4"/>
<reference evidence="2 3" key="1">
    <citation type="submission" date="2020-12" db="EMBL/GenBank/DDBJ databases">
        <title>Metabolic potential, ecology and presence of endohyphal bacteria is reflected in genomic diversity of Mucoromycotina.</title>
        <authorList>
            <person name="Muszewska A."/>
            <person name="Okrasinska A."/>
            <person name="Steczkiewicz K."/>
            <person name="Drgas O."/>
            <person name="Orlowska M."/>
            <person name="Perlinska-Lenart U."/>
            <person name="Aleksandrzak-Piekarczyk T."/>
            <person name="Szatraj K."/>
            <person name="Zielenkiewicz U."/>
            <person name="Pilsyk S."/>
            <person name="Malc E."/>
            <person name="Mieczkowski P."/>
            <person name="Kruszewska J.S."/>
            <person name="Biernat P."/>
            <person name="Pawlowska J."/>
        </authorList>
    </citation>
    <scope>NUCLEOTIDE SEQUENCE [LARGE SCALE GENOMIC DNA]</scope>
    <source>
        <strain evidence="2 3">CBS 142.35</strain>
    </source>
</reference>
<organism evidence="2 3">
    <name type="scientific">Circinella minor</name>
    <dbReference type="NCBI Taxonomy" id="1195481"/>
    <lineage>
        <taxon>Eukaryota</taxon>
        <taxon>Fungi</taxon>
        <taxon>Fungi incertae sedis</taxon>
        <taxon>Mucoromycota</taxon>
        <taxon>Mucoromycotina</taxon>
        <taxon>Mucoromycetes</taxon>
        <taxon>Mucorales</taxon>
        <taxon>Lichtheimiaceae</taxon>
        <taxon>Circinella</taxon>
    </lineage>
</organism>
<proteinExistence type="predicted"/>
<protein>
    <submittedName>
        <fullName evidence="2">Uncharacterized protein</fullName>
    </submittedName>
</protein>
<sequence>MLSKSNFRLFSTTTGATTVANNTVEPVTSCCNCTCGCHSNTKKTTKSTKNSLTPPRRWLERICRRPSLSSSSTSSVDEQQPPQSPTTEERTKSLLRDFEQLYETVKEELVYATESQGSIYYEDDLLTAKRALGDWLDCYDELVQIMKGPELFALHVEWETSRNYIFDQLKRLPLP</sequence>
<accession>A0A8H7SFB4</accession>
<keyword evidence="3" id="KW-1185">Reference proteome</keyword>
<dbReference type="Proteomes" id="UP000646827">
    <property type="component" value="Unassembled WGS sequence"/>
</dbReference>
<feature type="region of interest" description="Disordered" evidence="1">
    <location>
        <begin position="66"/>
        <end position="92"/>
    </location>
</feature>
<evidence type="ECO:0000256" key="1">
    <source>
        <dbReference type="SAM" id="MobiDB-lite"/>
    </source>
</evidence>
<gene>
    <name evidence="2" type="ORF">INT45_009117</name>
</gene>